<name>A0A0A3HZ12_9BACL</name>
<dbReference type="Proteomes" id="UP000030408">
    <property type="component" value="Unassembled WGS sequence"/>
</dbReference>
<evidence type="ECO:0000313" key="2">
    <source>
        <dbReference type="Proteomes" id="UP000030408"/>
    </source>
</evidence>
<organism evidence="1 2">
    <name type="scientific">Ureibacillus sinduriensis BLB-1 = JCM 15800</name>
    <dbReference type="NCBI Taxonomy" id="1384057"/>
    <lineage>
        <taxon>Bacteria</taxon>
        <taxon>Bacillati</taxon>
        <taxon>Bacillota</taxon>
        <taxon>Bacilli</taxon>
        <taxon>Bacillales</taxon>
        <taxon>Caryophanaceae</taxon>
        <taxon>Ureibacillus</taxon>
    </lineage>
</organism>
<evidence type="ECO:0000313" key="1">
    <source>
        <dbReference type="EMBL" id="KGR77689.1"/>
    </source>
</evidence>
<proteinExistence type="predicted"/>
<reference evidence="1 2" key="1">
    <citation type="submission" date="2014-02" db="EMBL/GenBank/DDBJ databases">
        <title>Draft genome sequence of Lysinibacillus sinduriensis JCM 15800.</title>
        <authorList>
            <person name="Zhang F."/>
            <person name="Wang G."/>
            <person name="Zhang L."/>
        </authorList>
    </citation>
    <scope>NUCLEOTIDE SEQUENCE [LARGE SCALE GENOMIC DNA]</scope>
    <source>
        <strain evidence="1 2">JCM 15800</strain>
    </source>
</reference>
<dbReference type="EMBL" id="JPVO01000036">
    <property type="protein sequence ID" value="KGR77689.1"/>
    <property type="molecule type" value="Genomic_DNA"/>
</dbReference>
<sequence>MEALEHDEMARVNGLLIGITGLLYTCSVNRNSAVYIELINNEWVAWSETYESHKRNKYIKSKTIASGSTFEYVLSKLKRYLENIKKNAFALKR</sequence>
<dbReference type="OrthoDB" id="2406167at2"/>
<keyword evidence="2" id="KW-1185">Reference proteome</keyword>
<gene>
    <name evidence="1" type="ORF">CD33_02425</name>
</gene>
<accession>A0A0A3HZ12</accession>
<comment type="caution">
    <text evidence="1">The sequence shown here is derived from an EMBL/GenBank/DDBJ whole genome shotgun (WGS) entry which is preliminary data.</text>
</comment>
<protein>
    <recommendedName>
        <fullName evidence="3">Pathogenicity island protein</fullName>
    </recommendedName>
</protein>
<dbReference type="AlphaFoldDB" id="A0A0A3HZ12"/>
<dbReference type="STRING" id="1384057.CD33_02425"/>
<evidence type="ECO:0008006" key="3">
    <source>
        <dbReference type="Google" id="ProtNLM"/>
    </source>
</evidence>